<dbReference type="PANTHER" id="PTHR47369">
    <property type="entry name" value="BTB/POZ DOMAIN-CONTAINING PROTEIN"/>
    <property type="match status" value="1"/>
</dbReference>
<dbReference type="SUPFAM" id="SSF54695">
    <property type="entry name" value="POZ domain"/>
    <property type="match status" value="1"/>
</dbReference>
<dbReference type="AlphaFoldDB" id="A0A427XDQ8"/>
<keyword evidence="3" id="KW-1185">Reference proteome</keyword>
<sequence>MPVNALAGVSTVSLAAGSPPNNARTSTTTATYDRPPATTPATAPAAVVAKPTSVKKPSNPPGLLPPTVPVSPPPPPGALVEHLHRSLKTGACADVRIWVRKWGVGWLVHKMVLVQTGFFHSLFLGGFSEMAPVRRSPKGKARATEGGDDDWTGEDIELTFDDPNITRAAFEICLSRLYSPYPQLHFPVSLLPTWAYPLTPSFPTTTAGFPTLQKAYQSVPINTHLVTPRLLLSLLATATYLGHQYLLQEVLAIVLRTVGPTTVTRYIGFAIGNGIGEEEWDSQDDEGARGMEKVARTIHSGFASHTDSDEWVSDCDSELPDIPAPSPTPRLSTDSAASDYVVKVGGESVAIAPNYESISRSVSVKSSSTVRPNDTHSLSVVDESDASILPAVPHFYGFVGNKIGEACVCWLSRYGLDVFNVEAAVPQALPGHRDLPPVWGQGGIPANLAAAVLSSDALFVPNEIERYRMARRVLDFRRAGWTSLMEEDGRDPSSSVVTQDDIDGWDEDERELSKVFADGIYYTPMTFDDLSAISSDIDPHTTLPYAPLTVLQAAHWSTADLKNRITHERVTPSAPARELGLTQSSAEISAMYARRRAGRSRMASPGSFDTQSSVSFSSLSLSSMGYQHPGIGDGLYHPVHSDDTHHIGARNMLFVDPSSTSSTVPEILGMPDMGPEWGNGDKAAVMGKTRTQPQGEKTLFGIKSGARRGIEIDAKFREEGGNTHIALPGLGKVKEEKWSKVEPYRFSCEFWGVDQLPERDRLWSATHFYAGSYYQVYISTIRKKPKNQLGIYLSRQDPKLPFPPVRLHPWAHGDESPTVRATRSGSVPFEPVTRSSSIPTSPPVGETLSRTFSASPPVVGSPGPHIEGLPDIDGGGEKKLPHEGGSSYLDPREVSRVYFSITCTSALGTALICFGSGPDDFAPAQSWGWKSAALRTEEFIPIPQDDADAILGWVGEAGDGPESGSLRCTVVVGIV</sequence>
<dbReference type="OrthoDB" id="6359943at2759"/>
<dbReference type="GeneID" id="39588217"/>
<proteinExistence type="predicted"/>
<reference evidence="2 3" key="1">
    <citation type="submission" date="2018-11" db="EMBL/GenBank/DDBJ databases">
        <title>Genome sequence of Apiotrichum porosum DSM 27194.</title>
        <authorList>
            <person name="Aliyu H."/>
            <person name="Gorte O."/>
            <person name="Ochsenreither K."/>
        </authorList>
    </citation>
    <scope>NUCLEOTIDE SEQUENCE [LARGE SCALE GENOMIC DNA]</scope>
    <source>
        <strain evidence="2 3">DSM 27194</strain>
    </source>
</reference>
<dbReference type="Gene3D" id="3.30.710.10">
    <property type="entry name" value="Potassium Channel Kv1.1, Chain A"/>
    <property type="match status" value="1"/>
</dbReference>
<protein>
    <recommendedName>
        <fullName evidence="4">BTB domain-containing protein</fullName>
    </recommendedName>
</protein>
<evidence type="ECO:0000256" key="1">
    <source>
        <dbReference type="SAM" id="MobiDB-lite"/>
    </source>
</evidence>
<feature type="region of interest" description="Disordered" evidence="1">
    <location>
        <begin position="134"/>
        <end position="154"/>
    </location>
</feature>
<feature type="region of interest" description="Disordered" evidence="1">
    <location>
        <begin position="811"/>
        <end position="887"/>
    </location>
</feature>
<feature type="compositionally biased region" description="Low complexity" evidence="1">
    <location>
        <begin position="855"/>
        <end position="864"/>
    </location>
</feature>
<gene>
    <name evidence="2" type="ORF">EHS24_003674</name>
</gene>
<dbReference type="Proteomes" id="UP000279236">
    <property type="component" value="Unassembled WGS sequence"/>
</dbReference>
<dbReference type="InterPro" id="IPR011333">
    <property type="entry name" value="SKP1/BTB/POZ_sf"/>
</dbReference>
<name>A0A427XDQ8_9TREE</name>
<dbReference type="RefSeq" id="XP_028472198.1">
    <property type="nucleotide sequence ID" value="XM_028619329.1"/>
</dbReference>
<evidence type="ECO:0008006" key="4">
    <source>
        <dbReference type="Google" id="ProtNLM"/>
    </source>
</evidence>
<comment type="caution">
    <text evidence="2">The sequence shown here is derived from an EMBL/GenBank/DDBJ whole genome shotgun (WGS) entry which is preliminary data.</text>
</comment>
<feature type="region of interest" description="Disordered" evidence="1">
    <location>
        <begin position="314"/>
        <end position="333"/>
    </location>
</feature>
<organism evidence="2 3">
    <name type="scientific">Apiotrichum porosum</name>
    <dbReference type="NCBI Taxonomy" id="105984"/>
    <lineage>
        <taxon>Eukaryota</taxon>
        <taxon>Fungi</taxon>
        <taxon>Dikarya</taxon>
        <taxon>Basidiomycota</taxon>
        <taxon>Agaricomycotina</taxon>
        <taxon>Tremellomycetes</taxon>
        <taxon>Trichosporonales</taxon>
        <taxon>Trichosporonaceae</taxon>
        <taxon>Apiotrichum</taxon>
    </lineage>
</organism>
<accession>A0A427XDQ8</accession>
<dbReference type="STRING" id="105984.A0A427XDQ8"/>
<feature type="region of interest" description="Disordered" evidence="1">
    <location>
        <begin position="13"/>
        <end position="44"/>
    </location>
</feature>
<evidence type="ECO:0000313" key="3">
    <source>
        <dbReference type="Proteomes" id="UP000279236"/>
    </source>
</evidence>
<dbReference type="PANTHER" id="PTHR47369:SF1">
    <property type="entry name" value="BTB_POZ DOMAIN-CONTAINING PROTEIN"/>
    <property type="match status" value="1"/>
</dbReference>
<feature type="compositionally biased region" description="Low complexity" evidence="1">
    <location>
        <begin position="27"/>
        <end position="44"/>
    </location>
</feature>
<evidence type="ECO:0000313" key="2">
    <source>
        <dbReference type="EMBL" id="RSH77051.1"/>
    </source>
</evidence>
<dbReference type="EMBL" id="RSCE01000018">
    <property type="protein sequence ID" value="RSH77051.1"/>
    <property type="molecule type" value="Genomic_DNA"/>
</dbReference>